<dbReference type="RefSeq" id="XP_062780561.1">
    <property type="nucleotide sequence ID" value="XM_062924510.1"/>
</dbReference>
<evidence type="ECO:0000313" key="8">
    <source>
        <dbReference type="EMBL" id="WQF83337.1"/>
    </source>
</evidence>
<feature type="domain" description="LysM" evidence="7">
    <location>
        <begin position="293"/>
        <end position="338"/>
    </location>
</feature>
<dbReference type="InterPro" id="IPR036779">
    <property type="entry name" value="LysM_dom_sf"/>
</dbReference>
<feature type="chain" id="PRO_5043635005" evidence="6">
    <location>
        <begin position="21"/>
        <end position="340"/>
    </location>
</feature>
<evidence type="ECO:0000256" key="5">
    <source>
        <dbReference type="SAM" id="MobiDB-lite"/>
    </source>
</evidence>
<evidence type="ECO:0000256" key="1">
    <source>
        <dbReference type="ARBA" id="ARBA00022669"/>
    </source>
</evidence>
<dbReference type="Proteomes" id="UP001322277">
    <property type="component" value="Chromosome 5"/>
</dbReference>
<keyword evidence="1" id="KW-0147">Chitin-binding</keyword>
<feature type="region of interest" description="Disordered" evidence="5">
    <location>
        <begin position="264"/>
        <end position="284"/>
    </location>
</feature>
<evidence type="ECO:0000313" key="9">
    <source>
        <dbReference type="Proteomes" id="UP001322277"/>
    </source>
</evidence>
<feature type="compositionally biased region" description="Low complexity" evidence="5">
    <location>
        <begin position="264"/>
        <end position="283"/>
    </location>
</feature>
<accession>A0AAX4IIT9</accession>
<reference evidence="9" key="1">
    <citation type="journal article" date="2023" name="bioRxiv">
        <title>Complete genome of the Medicago anthracnose fungus, Colletotrichum destructivum, reveals a mini-chromosome-like region within a core chromosome.</title>
        <authorList>
            <person name="Lapalu N."/>
            <person name="Simon A."/>
            <person name="Lu A."/>
            <person name="Plaumann P.-L."/>
            <person name="Amselem J."/>
            <person name="Pigne S."/>
            <person name="Auger A."/>
            <person name="Koch C."/>
            <person name="Dallery J.-F."/>
            <person name="O'Connell R.J."/>
        </authorList>
    </citation>
    <scope>NUCLEOTIDE SEQUENCE [LARGE SCALE GENOMIC DNA]</scope>
    <source>
        <strain evidence="9">CBS 520.97</strain>
    </source>
</reference>
<gene>
    <name evidence="8" type="ORF">CDEST_08351</name>
</gene>
<evidence type="ECO:0000256" key="3">
    <source>
        <dbReference type="ARBA" id="ARBA00023026"/>
    </source>
</evidence>
<dbReference type="PANTHER" id="PTHR34997">
    <property type="entry name" value="AM15"/>
    <property type="match status" value="1"/>
</dbReference>
<keyword evidence="3" id="KW-0843">Virulence</keyword>
<organism evidence="8 9">
    <name type="scientific">Colletotrichum destructivum</name>
    <dbReference type="NCBI Taxonomy" id="34406"/>
    <lineage>
        <taxon>Eukaryota</taxon>
        <taxon>Fungi</taxon>
        <taxon>Dikarya</taxon>
        <taxon>Ascomycota</taxon>
        <taxon>Pezizomycotina</taxon>
        <taxon>Sordariomycetes</taxon>
        <taxon>Hypocreomycetidae</taxon>
        <taxon>Glomerellales</taxon>
        <taxon>Glomerellaceae</taxon>
        <taxon>Colletotrichum</taxon>
        <taxon>Colletotrichum destructivum species complex</taxon>
    </lineage>
</organism>
<keyword evidence="9" id="KW-1185">Reference proteome</keyword>
<dbReference type="InterPro" id="IPR052210">
    <property type="entry name" value="LysM1-like"/>
</dbReference>
<evidence type="ECO:0000256" key="6">
    <source>
        <dbReference type="SAM" id="SignalP"/>
    </source>
</evidence>
<evidence type="ECO:0000256" key="2">
    <source>
        <dbReference type="ARBA" id="ARBA00022729"/>
    </source>
</evidence>
<dbReference type="GO" id="GO:0008061">
    <property type="term" value="F:chitin binding"/>
    <property type="evidence" value="ECO:0007669"/>
    <property type="project" value="UniProtKB-KW"/>
</dbReference>
<dbReference type="GeneID" id="87944854"/>
<name>A0AAX4IIT9_9PEZI</name>
<feature type="domain" description="LysM" evidence="7">
    <location>
        <begin position="210"/>
        <end position="256"/>
    </location>
</feature>
<dbReference type="CDD" id="cd00118">
    <property type="entry name" value="LysM"/>
    <property type="match status" value="2"/>
</dbReference>
<dbReference type="Gene3D" id="3.10.350.10">
    <property type="entry name" value="LysM domain"/>
    <property type="match status" value="3"/>
</dbReference>
<evidence type="ECO:0000259" key="7">
    <source>
        <dbReference type="PROSITE" id="PS51782"/>
    </source>
</evidence>
<feature type="domain" description="LysM" evidence="7">
    <location>
        <begin position="31"/>
        <end position="78"/>
    </location>
</feature>
<dbReference type="EMBL" id="CP137309">
    <property type="protein sequence ID" value="WQF83337.1"/>
    <property type="molecule type" value="Genomic_DNA"/>
</dbReference>
<feature type="signal peptide" evidence="6">
    <location>
        <begin position="1"/>
        <end position="20"/>
    </location>
</feature>
<keyword evidence="2 6" id="KW-0732">Signal</keyword>
<feature type="compositionally biased region" description="Low complexity" evidence="5">
    <location>
        <begin position="91"/>
        <end position="105"/>
    </location>
</feature>
<dbReference type="PANTHER" id="PTHR34997:SF2">
    <property type="entry name" value="LYSM DOMAIN-CONTAINING PROTEIN-RELATED"/>
    <property type="match status" value="1"/>
</dbReference>
<evidence type="ECO:0000256" key="4">
    <source>
        <dbReference type="ARBA" id="ARBA00044955"/>
    </source>
</evidence>
<comment type="similarity">
    <text evidence="4">Belongs to the secreted LysM effector family.</text>
</comment>
<protein>
    <submittedName>
        <fullName evidence="8">LysM domain-containing protein</fullName>
    </submittedName>
</protein>
<dbReference type="InterPro" id="IPR018392">
    <property type="entry name" value="LysM"/>
</dbReference>
<dbReference type="AlphaFoldDB" id="A0AAX4IIT9"/>
<dbReference type="Pfam" id="PF01476">
    <property type="entry name" value="LysM"/>
    <property type="match status" value="2"/>
</dbReference>
<sequence length="340" mass="36106">MMHLSSLVLLTLGVSGLSQAAAVLRARACNFTWAAENGDTCASMAAFWGISEENFIRWNPSVGTNCANGVVAGTEYCIDFTDDSPPPPPTTTSSAPPVTSSAPGSTFPTPIQEGVIQTCEQAIRGTPWAHTLLTHSKATKFHKAVSGDTCIKIVDTYKTFSLEDFGLWLGYNYCIAVPGTPTAAPSQPTCTSGTSKPSPTQAGLVSTCNRFHKVVSGNTCEKISQQYGSFSLADFGTQLLALLHCSGLWLGYYVCIGVPGTPTTPTTRPSTPTTTAPAGPSPTQDGILKSCKEYYKAVSGDFCQKIADAKRISMAHYSWNPAVGQDCSGLWLGYYYCVRA</sequence>
<dbReference type="KEGG" id="cdet:87944854"/>
<feature type="region of interest" description="Disordered" evidence="5">
    <location>
        <begin position="82"/>
        <end position="105"/>
    </location>
</feature>
<proteinExistence type="inferred from homology"/>
<dbReference type="PROSITE" id="PS51782">
    <property type="entry name" value="LYSM"/>
    <property type="match status" value="3"/>
</dbReference>